<reference evidence="2" key="1">
    <citation type="journal article" date="2005" name="Environ. Microbiol.">
        <title>Lateral gene transfer and phylogenetic assignment of environmental fosmid clones.</title>
        <authorList>
            <person name="Nesbo C.L."/>
            <person name="Boucher Y."/>
            <person name="Dlutek M."/>
            <person name="Doolittle F.W."/>
        </authorList>
    </citation>
    <scope>NUCLEOTIDE SEQUENCE</scope>
</reference>
<name>Q2Z0D6_9BACT</name>
<protein>
    <submittedName>
        <fullName evidence="2">Uncharacterized protein</fullName>
    </submittedName>
</protein>
<feature type="region of interest" description="Disordered" evidence="1">
    <location>
        <begin position="1"/>
        <end position="40"/>
    </location>
</feature>
<proteinExistence type="predicted"/>
<sequence>MAPMPDASDRAGTRPRPSATDAARPGDAPPSLRDRSHVPAARPRPGLVACALLVALLMPTVSHAGSLERRGGHRELELSAAEALAGVVLPDVFIIAGSDSVRVDGAPLTRGAGYTIDYGTGAVAFASAVPDSGAVLIAYRYIPLELARFHRRAVLESLATLPAGFADDALLLERPGGRKRERPSAHGLTIGGAKTFGITVGSNRDPSLEQSLRLNISGQVTRDVSVSAYLSDQNTPLVPEGDTEELRALDKVLVEIEGENVSATMGDYTLELDGGPLADFRRDETGAKLAASVGRADVTLAGARSSGEFNSLTFRGVDGKQGAYLLTDGSGAVGVTVVAGSERVWVDGVRMTRGSDNDYVIDYSGGAIEFTERRPIVSENEITVDYEFTAGNYARDTYAGRVSLSGSSGASGIGLSFFRESDDRDASSSAAFSAGELAVLEAAGDDPGLAHDDGVDSVGVGLGDYTIVEEGVFEYAGPDSGDYDLHFERQGGGDYVYEYIAGHYTYVGPGEGEYVLGRTLPMPTDHALAVVDGRVELKREGYVEISGAVSDFDRNTYSSLDDDDNLGNAQVLSAALPRIGVGAIEGAELALSVDARRVAGGFRGVGRFREPSYAERWELEGLALPGGEELLEGTSSLLLGGGGRIKLSHAYLTRGDALTSRRTEFSADGRPTEGGRLWSSGRRVESRWTGAVDEVSRERTLYRGGFEQNVGPLRPGVSYAHDERAQDEAGERYDEYGVSMANARPGAVSFGASYARRLTDRTDGSEWKRASTTQTQEYRLGTSAWEKFRLEGSVVRRRVDFEEGYADPASRYDLASVTLDHTSLDGGLTGQVRCSVTATEVEEKQKFVSEEDGVEIIRIVRTGDYRPVTDLTAGTRWKFAPGTRGRGGSSMPQPTALGRFLSALTLTSDLKLREMTTTSDKRGLYLLDPAVIMGDDTVRGEITGRHVARYLSSGSALSLRLALNTKDVLDRSYTNESTNRKERSGTADIKLTRTGGVTYRLQGDAGTRKEDAAVGDSYEIEERSLLAEADFRKLGDLLEARLTASVGQEDEALSGLGVTVYKLTPVLTLRLAGRGALSGSITRIEVEASGGTLDGHSYLAEGRRAGRSVEWRLTGDYRFNQFLTGSLSYFGEARPGGDPLHTLDFRVNAYF</sequence>
<evidence type="ECO:0000313" key="2">
    <source>
        <dbReference type="EMBL" id="CAI78464.1"/>
    </source>
</evidence>
<dbReference type="EMBL" id="AJ937760">
    <property type="protein sequence ID" value="CAI78464.1"/>
    <property type="molecule type" value="Genomic_DNA"/>
</dbReference>
<organism evidence="2">
    <name type="scientific">uncultured Latescibacterota bacterium</name>
    <dbReference type="NCBI Taxonomy" id="199737"/>
    <lineage>
        <taxon>Bacteria</taxon>
        <taxon>Pseudomonadati</taxon>
        <taxon>Candidatus Latescibacterota</taxon>
        <taxon>environmental samples</taxon>
    </lineage>
</organism>
<evidence type="ECO:0000256" key="1">
    <source>
        <dbReference type="SAM" id="MobiDB-lite"/>
    </source>
</evidence>
<dbReference type="AlphaFoldDB" id="Q2Z0D6"/>
<accession>Q2Z0D6</accession>